<reference evidence="2 3" key="1">
    <citation type="submission" date="2017-08" db="EMBL/GenBank/DDBJ databases">
        <title>Infants hospitalized years apart are colonized by the same room-sourced microbial strains.</title>
        <authorList>
            <person name="Brooks B."/>
            <person name="Olm M.R."/>
            <person name="Firek B.A."/>
            <person name="Baker R."/>
            <person name="Thomas B.C."/>
            <person name="Morowitz M.J."/>
            <person name="Banfield J.F."/>
        </authorList>
    </citation>
    <scope>NUCLEOTIDE SEQUENCE [LARGE SCALE GENOMIC DNA]</scope>
    <source>
        <strain evidence="2">S2_005_002_R2_34</strain>
    </source>
</reference>
<sequence length="303" mass="30547">MEMTSKSNDPGDLDAIQATARQDAHTIMINRVSWGAIFAGVVVGLVTQLLLTLLGIGIGVATLHPAGGGPAASTLSIASGVWYIVAGILAAYAGGYVAARMSGQTVPTTGAMHGLTTWAFTTLVVLYLLSSAVGGIVGGAFSGISSAIGGVGQTVAQAAGPALDGLDPLDALRRRIEATGNDPAAMNAIAENAMTALVTGDPAQAEAARGQAAQALANARGIPLDQAQQDVADMEAQYHQAVDRTRRMAVEAADQAASVVSTGALLAVATLVLGAFAGWLGGRSGVVHPVFADRMIPTRRPLA</sequence>
<name>A0A2W5PVM5_RHOSU</name>
<feature type="transmembrane region" description="Helical" evidence="1">
    <location>
        <begin position="118"/>
        <end position="141"/>
    </location>
</feature>
<gene>
    <name evidence="2" type="ORF">DI556_20110</name>
</gene>
<feature type="transmembrane region" description="Helical" evidence="1">
    <location>
        <begin position="75"/>
        <end position="98"/>
    </location>
</feature>
<evidence type="ECO:0000313" key="3">
    <source>
        <dbReference type="Proteomes" id="UP000249185"/>
    </source>
</evidence>
<protein>
    <submittedName>
        <fullName evidence="2">PhnA-like protein</fullName>
    </submittedName>
</protein>
<organism evidence="2 3">
    <name type="scientific">Rhodovulum sulfidophilum</name>
    <name type="common">Rhodobacter sulfidophilus</name>
    <dbReference type="NCBI Taxonomy" id="35806"/>
    <lineage>
        <taxon>Bacteria</taxon>
        <taxon>Pseudomonadati</taxon>
        <taxon>Pseudomonadota</taxon>
        <taxon>Alphaproteobacteria</taxon>
        <taxon>Rhodobacterales</taxon>
        <taxon>Paracoccaceae</taxon>
        <taxon>Rhodovulum</taxon>
    </lineage>
</organism>
<feature type="transmembrane region" description="Helical" evidence="1">
    <location>
        <begin position="36"/>
        <end position="63"/>
    </location>
</feature>
<keyword evidence="1" id="KW-0812">Transmembrane</keyword>
<accession>A0A2W5PVM5</accession>
<keyword evidence="1" id="KW-1133">Transmembrane helix</keyword>
<dbReference type="AlphaFoldDB" id="A0A2W5PVM5"/>
<dbReference type="Proteomes" id="UP000249185">
    <property type="component" value="Unassembled WGS sequence"/>
</dbReference>
<dbReference type="EMBL" id="QFPW01000024">
    <property type="protein sequence ID" value="PZQ46523.1"/>
    <property type="molecule type" value="Genomic_DNA"/>
</dbReference>
<keyword evidence="1" id="KW-0472">Membrane</keyword>
<evidence type="ECO:0000313" key="2">
    <source>
        <dbReference type="EMBL" id="PZQ46523.1"/>
    </source>
</evidence>
<evidence type="ECO:0000256" key="1">
    <source>
        <dbReference type="SAM" id="Phobius"/>
    </source>
</evidence>
<comment type="caution">
    <text evidence="2">The sequence shown here is derived from an EMBL/GenBank/DDBJ whole genome shotgun (WGS) entry which is preliminary data.</text>
</comment>
<feature type="transmembrane region" description="Helical" evidence="1">
    <location>
        <begin position="256"/>
        <end position="280"/>
    </location>
</feature>
<proteinExistence type="predicted"/>